<keyword evidence="2" id="KW-1185">Reference proteome</keyword>
<evidence type="ECO:0000313" key="1">
    <source>
        <dbReference type="EMBL" id="KAF5872974.1"/>
    </source>
</evidence>
<reference evidence="1 2" key="1">
    <citation type="journal article" date="2020" name="Phytopathology">
        <title>A high-quality genome resource of Botrytis fragariae, a new and rapidly spreading fungal pathogen causing strawberry gray mold in the U.S.A.</title>
        <authorList>
            <person name="Wu Y."/>
            <person name="Saski C.A."/>
            <person name="Schnabel G."/>
            <person name="Xiao S."/>
            <person name="Hu M."/>
        </authorList>
    </citation>
    <scope>NUCLEOTIDE SEQUENCE [LARGE SCALE GENOMIC DNA]</scope>
    <source>
        <strain evidence="1 2">BVB16</strain>
    </source>
</reference>
<sequence length="668" mass="76510">MSFSTGTAEAPRPKETQEERRARIRMEKRNKPILLSPACGGIHWNEPIEKHNITEGILIIVQFQLLQGLSVIDISSRTGRIWLATLEYISTIQGCSIKYWGTEMAQGQETICLLVESKNARQWSIFQQSLGVTLMRSELSSQRRPTNRCLRISLPNHVEQLNKLEVLMFKFDSEVFERAGDEVREIVKIWEGRWRQEGKEASGNWLEDNGHPYVAEWADLIPAAVESQDRILMILAWNWDEKSVNLTEEYTRNSKAEFKEEIAATGAKEVAINEFLISKSAQIEFKIKKNSQSVNTKPQFNVDCLALLLRVSPLRHHSETSSGTKLRSKDKHTESIYDAAVGRRLFPGPSGGYLKMGDFHTNMRSSPGNGLPNRLNRCPDTELLWLKFEPGKVHDKKSISERLLQLRKEIDIYVGYRAPLYWGRSVHDPDEWILMIDWNKRKSPYTEGPDPVDITSETKIVQDLVNDFVFLTAALTREPETFKVGFPYLSNPRRKGFPIMEVTRFEVSNDPRTQAFFQRSYELFKTENMGQEQTWVTLLRDSPPDAASLPATGSLPVNSAGRHIIHFFHQYPPLTPSLGAEAEEAQIPKKSYFSAITMWRSLEAMREWYTDYANQCGNYEELGHKVDRLRMLCGDLELVDSKVFDMIGDCYEASKAPMPTSWSTTGIR</sequence>
<comment type="caution">
    <text evidence="1">The sequence shown here is derived from an EMBL/GenBank/DDBJ whole genome shotgun (WGS) entry which is preliminary data.</text>
</comment>
<evidence type="ECO:0000313" key="2">
    <source>
        <dbReference type="Proteomes" id="UP000531561"/>
    </source>
</evidence>
<dbReference type="Proteomes" id="UP000531561">
    <property type="component" value="Unassembled WGS sequence"/>
</dbReference>
<proteinExistence type="predicted"/>
<dbReference type="GeneID" id="59262306"/>
<protein>
    <submittedName>
        <fullName evidence="1">Uncharacterized protein</fullName>
    </submittedName>
</protein>
<accession>A0A8H6AT17</accession>
<dbReference type="RefSeq" id="XP_037191920.1">
    <property type="nucleotide sequence ID" value="XM_037338614.1"/>
</dbReference>
<name>A0A8H6AT17_9HELO</name>
<dbReference type="AlphaFoldDB" id="A0A8H6AT17"/>
<organism evidence="1 2">
    <name type="scientific">Botrytis fragariae</name>
    <dbReference type="NCBI Taxonomy" id="1964551"/>
    <lineage>
        <taxon>Eukaryota</taxon>
        <taxon>Fungi</taxon>
        <taxon>Dikarya</taxon>
        <taxon>Ascomycota</taxon>
        <taxon>Pezizomycotina</taxon>
        <taxon>Leotiomycetes</taxon>
        <taxon>Helotiales</taxon>
        <taxon>Sclerotiniaceae</taxon>
        <taxon>Botrytis</taxon>
    </lineage>
</organism>
<dbReference type="OrthoDB" id="4868304at2759"/>
<gene>
    <name evidence="1" type="ORF">Bfra_008251</name>
</gene>
<dbReference type="EMBL" id="JABFCT010000009">
    <property type="protein sequence ID" value="KAF5872974.1"/>
    <property type="molecule type" value="Genomic_DNA"/>
</dbReference>